<dbReference type="InterPro" id="IPR003838">
    <property type="entry name" value="ABC3_permease_C"/>
</dbReference>
<evidence type="ECO:0000313" key="9">
    <source>
        <dbReference type="EMBL" id="GGZ45367.1"/>
    </source>
</evidence>
<evidence type="ECO:0000256" key="5">
    <source>
        <dbReference type="ARBA" id="ARBA00023136"/>
    </source>
</evidence>
<sequence length="480" mass="49341">MNFLKRAGWRLAAQLGKTVMLTGLFFVICTLVLSGFLIQTAAARAADDAKESVGAVATMQLDLNALINSGKASKNNGATPGTIGAGGDLHRDLVDRICGSSAVTRCNYSTDSGAKPTDRMKLYEPVPLPAGRKDDGLDFFKADGVRDLDALSAFRNGDDALVSGTGIKPDSAADVVVIEERLAKANGLAVGDRVTLRIGNAPIAGQEPDTRQFDFVVGGVYRSGTPDSGSYVPAMTHPANQIYVTPEGGSKLLGKDTAADGGVVKSATFTLRGPDDLDRLKADARAAGADLGIFPLTVNDKAYKTLVGPITRTAAFAGLTVGLVAVAGTAILALVVASNLRERRSELGILMSLGEKKPKLLGQHLVEVAACALVAIGLAAAGSQVLSQAIGDRVLAGEVSSARAQGASDDGAPDPGAVNGITSEDDGEQVEPIDRIDIRTGPADIARIGATGLGIAALATLVPGIRVLRLTPRDILSKGN</sequence>
<dbReference type="Proteomes" id="UP000634660">
    <property type="component" value="Unassembled WGS sequence"/>
</dbReference>
<keyword evidence="2" id="KW-1003">Cell membrane</keyword>
<dbReference type="EMBL" id="BMVX01000001">
    <property type="protein sequence ID" value="GGZ45367.1"/>
    <property type="molecule type" value="Genomic_DNA"/>
</dbReference>
<dbReference type="RefSeq" id="WP_229885783.1">
    <property type="nucleotide sequence ID" value="NZ_BMVX01000001.1"/>
</dbReference>
<keyword evidence="4 7" id="KW-1133">Transmembrane helix</keyword>
<feature type="transmembrane region" description="Helical" evidence="7">
    <location>
        <begin position="314"/>
        <end position="340"/>
    </location>
</feature>
<keyword evidence="5 7" id="KW-0472">Membrane</keyword>
<proteinExistence type="predicted"/>
<keyword evidence="3 7" id="KW-0812">Transmembrane</keyword>
<dbReference type="GO" id="GO:0022857">
    <property type="term" value="F:transmembrane transporter activity"/>
    <property type="evidence" value="ECO:0007669"/>
    <property type="project" value="TreeGrafter"/>
</dbReference>
<dbReference type="PANTHER" id="PTHR30572:SF9">
    <property type="entry name" value="ABC TRANSPORTER PERMEASE PROTEIN"/>
    <property type="match status" value="1"/>
</dbReference>
<comment type="caution">
    <text evidence="9">The sequence shown here is derived from an EMBL/GenBank/DDBJ whole genome shotgun (WGS) entry which is preliminary data.</text>
</comment>
<feature type="region of interest" description="Disordered" evidence="6">
    <location>
        <begin position="404"/>
        <end position="428"/>
    </location>
</feature>
<evidence type="ECO:0000313" key="10">
    <source>
        <dbReference type="Proteomes" id="UP000634660"/>
    </source>
</evidence>
<name>A0A918QHU5_9ACTN</name>
<dbReference type="AlphaFoldDB" id="A0A918QHU5"/>
<reference evidence="9" key="1">
    <citation type="journal article" date="2014" name="Int. J. Syst. Evol. Microbiol.">
        <title>Complete genome sequence of Corynebacterium casei LMG S-19264T (=DSM 44701T), isolated from a smear-ripened cheese.</title>
        <authorList>
            <consortium name="US DOE Joint Genome Institute (JGI-PGF)"/>
            <person name="Walter F."/>
            <person name="Albersmeier A."/>
            <person name="Kalinowski J."/>
            <person name="Ruckert C."/>
        </authorList>
    </citation>
    <scope>NUCLEOTIDE SEQUENCE</scope>
    <source>
        <strain evidence="9">JCM 4834</strain>
    </source>
</reference>
<dbReference type="GO" id="GO:0005886">
    <property type="term" value="C:plasma membrane"/>
    <property type="evidence" value="ECO:0007669"/>
    <property type="project" value="UniProtKB-SubCell"/>
</dbReference>
<comment type="subcellular location">
    <subcellularLocation>
        <location evidence="1">Cell membrane</location>
        <topology evidence="1">Multi-pass membrane protein</topology>
    </subcellularLocation>
</comment>
<dbReference type="InterPro" id="IPR050250">
    <property type="entry name" value="Macrolide_Exporter_MacB"/>
</dbReference>
<feature type="domain" description="ABC3 transporter permease C-terminal" evidence="8">
    <location>
        <begin position="321"/>
        <end position="472"/>
    </location>
</feature>
<gene>
    <name evidence="9" type="ORF">GCM10010371_00420</name>
</gene>
<evidence type="ECO:0000259" key="8">
    <source>
        <dbReference type="Pfam" id="PF02687"/>
    </source>
</evidence>
<accession>A0A918QHU5</accession>
<dbReference type="Pfam" id="PF02687">
    <property type="entry name" value="FtsX"/>
    <property type="match status" value="1"/>
</dbReference>
<reference evidence="9" key="2">
    <citation type="submission" date="2020-09" db="EMBL/GenBank/DDBJ databases">
        <authorList>
            <person name="Sun Q."/>
            <person name="Ohkuma M."/>
        </authorList>
    </citation>
    <scope>NUCLEOTIDE SEQUENCE</scope>
    <source>
        <strain evidence="9">JCM 4834</strain>
    </source>
</reference>
<protein>
    <submittedName>
        <fullName evidence="9">ABC transporter permease</fullName>
    </submittedName>
</protein>
<evidence type="ECO:0000256" key="1">
    <source>
        <dbReference type="ARBA" id="ARBA00004651"/>
    </source>
</evidence>
<dbReference type="PANTHER" id="PTHR30572">
    <property type="entry name" value="MEMBRANE COMPONENT OF TRANSPORTER-RELATED"/>
    <property type="match status" value="1"/>
</dbReference>
<evidence type="ECO:0000256" key="4">
    <source>
        <dbReference type="ARBA" id="ARBA00022989"/>
    </source>
</evidence>
<evidence type="ECO:0000256" key="2">
    <source>
        <dbReference type="ARBA" id="ARBA00022475"/>
    </source>
</evidence>
<organism evidence="9 10">
    <name type="scientific">Streptomyces subrutilus</name>
    <dbReference type="NCBI Taxonomy" id="36818"/>
    <lineage>
        <taxon>Bacteria</taxon>
        <taxon>Bacillati</taxon>
        <taxon>Actinomycetota</taxon>
        <taxon>Actinomycetes</taxon>
        <taxon>Kitasatosporales</taxon>
        <taxon>Streptomycetaceae</taxon>
        <taxon>Streptomyces</taxon>
    </lineage>
</organism>
<evidence type="ECO:0000256" key="6">
    <source>
        <dbReference type="SAM" id="MobiDB-lite"/>
    </source>
</evidence>
<evidence type="ECO:0000256" key="7">
    <source>
        <dbReference type="SAM" id="Phobius"/>
    </source>
</evidence>
<feature type="transmembrane region" description="Helical" evidence="7">
    <location>
        <begin position="445"/>
        <end position="468"/>
    </location>
</feature>
<evidence type="ECO:0000256" key="3">
    <source>
        <dbReference type="ARBA" id="ARBA00022692"/>
    </source>
</evidence>